<feature type="domain" description="Putative regulatory protein FmdB zinc ribbon" evidence="1">
    <location>
        <begin position="1"/>
        <end position="41"/>
    </location>
</feature>
<sequence>MAIYGYRCPHCSDVEVAFPIGTATAAVPCPDCGATSVRVFSTPMLARTPAAVSAQLQRAERSAAEPEVVTSLPRRRGTGVVAAHPATRRLPRP</sequence>
<dbReference type="RefSeq" id="WP_189143417.1">
    <property type="nucleotide sequence ID" value="NZ_BMNK01000018.1"/>
</dbReference>
<dbReference type="EMBL" id="BMNK01000018">
    <property type="protein sequence ID" value="GGP15211.1"/>
    <property type="molecule type" value="Genomic_DNA"/>
</dbReference>
<dbReference type="Proteomes" id="UP000660745">
    <property type="component" value="Unassembled WGS sequence"/>
</dbReference>
<reference evidence="2" key="1">
    <citation type="journal article" date="2014" name="Int. J. Syst. Evol. Microbiol.">
        <title>Complete genome sequence of Corynebacterium casei LMG S-19264T (=DSM 44701T), isolated from a smear-ripened cheese.</title>
        <authorList>
            <consortium name="US DOE Joint Genome Institute (JGI-PGF)"/>
            <person name="Walter F."/>
            <person name="Albersmeier A."/>
            <person name="Kalinowski J."/>
            <person name="Ruckert C."/>
        </authorList>
    </citation>
    <scope>NUCLEOTIDE SEQUENCE</scope>
    <source>
        <strain evidence="2">CGMCC 4.7430</strain>
    </source>
</reference>
<dbReference type="InterPro" id="IPR013429">
    <property type="entry name" value="Regulatory_FmdB_Zinc_ribbon"/>
</dbReference>
<keyword evidence="3" id="KW-1185">Reference proteome</keyword>
<protein>
    <recommendedName>
        <fullName evidence="1">Putative regulatory protein FmdB zinc ribbon domain-containing protein</fullName>
    </recommendedName>
</protein>
<evidence type="ECO:0000259" key="1">
    <source>
        <dbReference type="SMART" id="SM00834"/>
    </source>
</evidence>
<proteinExistence type="predicted"/>
<comment type="caution">
    <text evidence="2">The sequence shown here is derived from an EMBL/GenBank/DDBJ whole genome shotgun (WGS) entry which is preliminary data.</text>
</comment>
<dbReference type="AlphaFoldDB" id="A0A918AD32"/>
<dbReference type="Pfam" id="PF09723">
    <property type="entry name" value="Zn_ribbon_8"/>
    <property type="match status" value="1"/>
</dbReference>
<dbReference type="NCBIfam" id="TIGR02605">
    <property type="entry name" value="CxxC_CxxC_SSSS"/>
    <property type="match status" value="1"/>
</dbReference>
<organism evidence="2 3">
    <name type="scientific">Nonomuraea glycinis</name>
    <dbReference type="NCBI Taxonomy" id="2047744"/>
    <lineage>
        <taxon>Bacteria</taxon>
        <taxon>Bacillati</taxon>
        <taxon>Actinomycetota</taxon>
        <taxon>Actinomycetes</taxon>
        <taxon>Streptosporangiales</taxon>
        <taxon>Streptosporangiaceae</taxon>
        <taxon>Nonomuraea</taxon>
    </lineage>
</organism>
<name>A0A918AD32_9ACTN</name>
<reference evidence="2" key="2">
    <citation type="submission" date="2020-09" db="EMBL/GenBank/DDBJ databases">
        <authorList>
            <person name="Sun Q."/>
            <person name="Zhou Y."/>
        </authorList>
    </citation>
    <scope>NUCLEOTIDE SEQUENCE</scope>
    <source>
        <strain evidence="2">CGMCC 4.7430</strain>
    </source>
</reference>
<evidence type="ECO:0000313" key="3">
    <source>
        <dbReference type="Proteomes" id="UP000660745"/>
    </source>
</evidence>
<dbReference type="SMART" id="SM00834">
    <property type="entry name" value="CxxC_CXXC_SSSS"/>
    <property type="match status" value="1"/>
</dbReference>
<gene>
    <name evidence="2" type="ORF">GCM10012278_74050</name>
</gene>
<evidence type="ECO:0000313" key="2">
    <source>
        <dbReference type="EMBL" id="GGP15211.1"/>
    </source>
</evidence>
<accession>A0A918AD32</accession>